<dbReference type="Proteomes" id="UP000834611">
    <property type="component" value="Unassembled WGS sequence"/>
</dbReference>
<dbReference type="EMBL" id="CAHPSF010000002">
    <property type="protein sequence ID" value="CAB5678388.1"/>
    <property type="molecule type" value="Genomic_DNA"/>
</dbReference>
<proteinExistence type="predicted"/>
<evidence type="ECO:0000313" key="3">
    <source>
        <dbReference type="Proteomes" id="UP000834611"/>
    </source>
</evidence>
<accession>A0A9N8CX44</accession>
<dbReference type="AlphaFoldDB" id="A0A9N8CX44"/>
<dbReference type="RefSeq" id="WP_061063959.1">
    <property type="nucleotide sequence ID" value="NZ_CAHPRV010000001.1"/>
</dbReference>
<sequence length="189" mass="21949">MSEISHLATDKDIVTMGTAIIGAICLVIGGAIGFFTKYFYENKKINESKKSLRQQMITNNIAPMRQAWINDLRSSVAGYLSDVYFIYVYESSSEGDGKKELKNEWMKRNISFLEKYNYIYLLLPFSRENKKEEKAESLRASLLKLNEMISNSKKTLESDIYNEIKNARELTKLLLKEEWDETQSLKEIK</sequence>
<evidence type="ECO:0000313" key="2">
    <source>
        <dbReference type="EMBL" id="CAB5678388.1"/>
    </source>
</evidence>
<evidence type="ECO:0000256" key="1">
    <source>
        <dbReference type="SAM" id="Phobius"/>
    </source>
</evidence>
<organism evidence="2 3">
    <name type="scientific">Providencia rettgeri</name>
    <dbReference type="NCBI Taxonomy" id="587"/>
    <lineage>
        <taxon>Bacteria</taxon>
        <taxon>Pseudomonadati</taxon>
        <taxon>Pseudomonadota</taxon>
        <taxon>Gammaproteobacteria</taxon>
        <taxon>Enterobacterales</taxon>
        <taxon>Morganellaceae</taxon>
        <taxon>Providencia</taxon>
    </lineage>
</organism>
<keyword evidence="1" id="KW-0812">Transmembrane</keyword>
<evidence type="ECO:0008006" key="4">
    <source>
        <dbReference type="Google" id="ProtNLM"/>
    </source>
</evidence>
<reference evidence="2" key="1">
    <citation type="submission" date="2020-05" db="EMBL/GenBank/DDBJ databases">
        <authorList>
            <person name="Delgado-Blas J."/>
        </authorList>
    </citation>
    <scope>NUCLEOTIDE SEQUENCE</scope>
    <source>
        <strain evidence="2">BB1453</strain>
    </source>
</reference>
<protein>
    <recommendedName>
        <fullName evidence="4">DUF4760 domain-containing protein</fullName>
    </recommendedName>
</protein>
<feature type="transmembrane region" description="Helical" evidence="1">
    <location>
        <begin position="20"/>
        <end position="40"/>
    </location>
</feature>
<keyword evidence="1" id="KW-0472">Membrane</keyword>
<keyword evidence="1" id="KW-1133">Transmembrane helix</keyword>
<comment type="caution">
    <text evidence="2">The sequence shown here is derived from an EMBL/GenBank/DDBJ whole genome shotgun (WGS) entry which is preliminary data.</text>
</comment>
<name>A0A9N8CX44_PRORE</name>
<gene>
    <name evidence="2" type="ORF">GHA_01137</name>
</gene>